<feature type="domain" description="CSD" evidence="1">
    <location>
        <begin position="1"/>
        <end position="65"/>
    </location>
</feature>
<dbReference type="PANTHER" id="PTHR46565">
    <property type="entry name" value="COLD SHOCK DOMAIN PROTEIN 2"/>
    <property type="match status" value="1"/>
</dbReference>
<gene>
    <name evidence="2" type="ORF">GCM10023322_79970</name>
</gene>
<name>A0ABP9STM6_9ACTN</name>
<evidence type="ECO:0000313" key="2">
    <source>
        <dbReference type="EMBL" id="GAA5200962.1"/>
    </source>
</evidence>
<dbReference type="EMBL" id="BAABJQ010000047">
    <property type="protein sequence ID" value="GAA5200962.1"/>
    <property type="molecule type" value="Genomic_DNA"/>
</dbReference>
<dbReference type="SMART" id="SM00357">
    <property type="entry name" value="CSP"/>
    <property type="match status" value="1"/>
</dbReference>
<dbReference type="PROSITE" id="PS51857">
    <property type="entry name" value="CSD_2"/>
    <property type="match status" value="1"/>
</dbReference>
<organism evidence="2 3">
    <name type="scientific">Rugosimonospora acidiphila</name>
    <dbReference type="NCBI Taxonomy" id="556531"/>
    <lineage>
        <taxon>Bacteria</taxon>
        <taxon>Bacillati</taxon>
        <taxon>Actinomycetota</taxon>
        <taxon>Actinomycetes</taxon>
        <taxon>Micromonosporales</taxon>
        <taxon>Micromonosporaceae</taxon>
        <taxon>Rugosimonospora</taxon>
    </lineage>
</organism>
<dbReference type="Gene3D" id="2.40.50.140">
    <property type="entry name" value="Nucleic acid-binding proteins"/>
    <property type="match status" value="1"/>
</dbReference>
<evidence type="ECO:0000313" key="3">
    <source>
        <dbReference type="Proteomes" id="UP001501570"/>
    </source>
</evidence>
<protein>
    <submittedName>
        <fullName evidence="2">Cold shock domain-containing protein</fullName>
    </submittedName>
</protein>
<dbReference type="InterPro" id="IPR002059">
    <property type="entry name" value="CSP_DNA-bd"/>
</dbReference>
<dbReference type="CDD" id="cd04458">
    <property type="entry name" value="CSP_CDS"/>
    <property type="match status" value="1"/>
</dbReference>
<reference evidence="3" key="1">
    <citation type="journal article" date="2019" name="Int. J. Syst. Evol. Microbiol.">
        <title>The Global Catalogue of Microorganisms (GCM) 10K type strain sequencing project: providing services to taxonomists for standard genome sequencing and annotation.</title>
        <authorList>
            <consortium name="The Broad Institute Genomics Platform"/>
            <consortium name="The Broad Institute Genome Sequencing Center for Infectious Disease"/>
            <person name="Wu L."/>
            <person name="Ma J."/>
        </authorList>
    </citation>
    <scope>NUCLEOTIDE SEQUENCE [LARGE SCALE GENOMIC DNA]</scope>
    <source>
        <strain evidence="3">JCM 18304</strain>
    </source>
</reference>
<evidence type="ECO:0000259" key="1">
    <source>
        <dbReference type="PROSITE" id="PS51857"/>
    </source>
</evidence>
<sequence length="148" mass="15785">MATGKVVRFDEGRGYGFIAPDDGGDDVFVHANELTDRGVRVSTGARVQFNVIDGGRGLKAYDVEVLDAPPVPVGAPAAATVVAPREQASAPSERQSPDDELCEIFSEAEFTSRVTDVLLDGGPQLTGAQILELRARLLKFAKQNGWVD</sequence>
<dbReference type="SUPFAM" id="SSF50249">
    <property type="entry name" value="Nucleic acid-binding proteins"/>
    <property type="match status" value="1"/>
</dbReference>
<dbReference type="InterPro" id="IPR012340">
    <property type="entry name" value="NA-bd_OB-fold"/>
</dbReference>
<proteinExistence type="predicted"/>
<accession>A0ABP9STM6</accession>
<comment type="caution">
    <text evidence="2">The sequence shown here is derived from an EMBL/GenBank/DDBJ whole genome shotgun (WGS) entry which is preliminary data.</text>
</comment>
<dbReference type="InterPro" id="IPR011129">
    <property type="entry name" value="CSD"/>
</dbReference>
<dbReference type="PANTHER" id="PTHR46565:SF20">
    <property type="entry name" value="COLD SHOCK DOMAIN-CONTAINING PROTEIN 4"/>
    <property type="match status" value="1"/>
</dbReference>
<dbReference type="Proteomes" id="UP001501570">
    <property type="component" value="Unassembled WGS sequence"/>
</dbReference>
<dbReference type="PRINTS" id="PR00050">
    <property type="entry name" value="COLDSHOCK"/>
</dbReference>
<dbReference type="Pfam" id="PF00313">
    <property type="entry name" value="CSD"/>
    <property type="match status" value="1"/>
</dbReference>
<dbReference type="RefSeq" id="WP_345638789.1">
    <property type="nucleotide sequence ID" value="NZ_BAABJQ010000047.1"/>
</dbReference>
<keyword evidence="3" id="KW-1185">Reference proteome</keyword>